<accession>A0A150X5L1</accession>
<dbReference type="InterPro" id="IPR025348">
    <property type="entry name" value="DUF4252"/>
</dbReference>
<protein>
    <recommendedName>
        <fullName evidence="4">DUF4252 domain-containing protein</fullName>
    </recommendedName>
</protein>
<dbReference type="Pfam" id="PF14060">
    <property type="entry name" value="DUF4252"/>
    <property type="match status" value="1"/>
</dbReference>
<evidence type="ECO:0008006" key="4">
    <source>
        <dbReference type="Google" id="ProtNLM"/>
    </source>
</evidence>
<sequence length="187" mass="21038">MLKIISQKSNMKKLVLTMVMAVFALGANAQDDAISKYFSKYASDESFTHINFSGKMFQMISKIEYGDADEQKMIEESLGKIKRVQVLGKEKGADGRKMYTEAIKLVEGKGFEELMSVRDDDKDIRFLIKEKNNKINELFMVMGGDSEFGLLSIVGDGIDLNALYKLSKKIGMQGFEELEFLDQQGGN</sequence>
<reference evidence="2 3" key="1">
    <citation type="submission" date="2016-01" db="EMBL/GenBank/DDBJ databases">
        <title>Genome sequencing of Roseivirga spongicola UST030701-084.</title>
        <authorList>
            <person name="Selvaratnam C."/>
            <person name="Thevarajoo S."/>
            <person name="Goh K.M."/>
            <person name="Ee R."/>
            <person name="Chan K.-G."/>
            <person name="Chong C.S."/>
        </authorList>
    </citation>
    <scope>NUCLEOTIDE SEQUENCE [LARGE SCALE GENOMIC DNA]</scope>
    <source>
        <strain evidence="2 3">UST030701-084</strain>
    </source>
</reference>
<proteinExistence type="predicted"/>
<keyword evidence="3" id="KW-1185">Reference proteome</keyword>
<gene>
    <name evidence="2" type="ORF">AWW68_15260</name>
</gene>
<name>A0A150X5L1_9BACT</name>
<dbReference type="STRING" id="333140.AWW68_15260"/>
<keyword evidence="1" id="KW-0732">Signal</keyword>
<dbReference type="Proteomes" id="UP000075606">
    <property type="component" value="Unassembled WGS sequence"/>
</dbReference>
<evidence type="ECO:0000256" key="1">
    <source>
        <dbReference type="SAM" id="SignalP"/>
    </source>
</evidence>
<evidence type="ECO:0000313" key="2">
    <source>
        <dbReference type="EMBL" id="KYG74017.1"/>
    </source>
</evidence>
<feature type="chain" id="PRO_5007574236" description="DUF4252 domain-containing protein" evidence="1">
    <location>
        <begin position="30"/>
        <end position="187"/>
    </location>
</feature>
<organism evidence="2 3">
    <name type="scientific">Roseivirga spongicola</name>
    <dbReference type="NCBI Taxonomy" id="333140"/>
    <lineage>
        <taxon>Bacteria</taxon>
        <taxon>Pseudomonadati</taxon>
        <taxon>Bacteroidota</taxon>
        <taxon>Cytophagia</taxon>
        <taxon>Cytophagales</taxon>
        <taxon>Roseivirgaceae</taxon>
        <taxon>Roseivirga</taxon>
    </lineage>
</organism>
<comment type="caution">
    <text evidence="2">The sequence shown here is derived from an EMBL/GenBank/DDBJ whole genome shotgun (WGS) entry which is preliminary data.</text>
</comment>
<dbReference type="EMBL" id="LRPC01000028">
    <property type="protein sequence ID" value="KYG74017.1"/>
    <property type="molecule type" value="Genomic_DNA"/>
</dbReference>
<dbReference type="AlphaFoldDB" id="A0A150X5L1"/>
<feature type="signal peptide" evidence="1">
    <location>
        <begin position="1"/>
        <end position="29"/>
    </location>
</feature>
<evidence type="ECO:0000313" key="3">
    <source>
        <dbReference type="Proteomes" id="UP000075606"/>
    </source>
</evidence>